<comment type="pathway">
    <text evidence="2 14">Protein modification; protein glycosylation.</text>
</comment>
<evidence type="ECO:0000256" key="3">
    <source>
        <dbReference type="ARBA" id="ARBA00009481"/>
    </source>
</evidence>
<dbReference type="AlphaFoldDB" id="A0A1I8P6Q8"/>
<dbReference type="PANTHER" id="PTHR45919:SF1">
    <property type="entry name" value="GDP-MAN:MAN(3)GLCNAC(2)-PP-DOL ALPHA-1,2-MANNOSYLTRANSFERASE"/>
    <property type="match status" value="1"/>
</dbReference>
<keyword evidence="9 14" id="KW-0256">Endoplasmic reticulum</keyword>
<feature type="domain" description="Glycosyl transferase family 1" evidence="15">
    <location>
        <begin position="279"/>
        <end position="451"/>
    </location>
</feature>
<comment type="subcellular location">
    <subcellularLocation>
        <location evidence="1">Endoplasmic reticulum membrane</location>
        <topology evidence="1">Single-pass membrane protein</topology>
    </subcellularLocation>
</comment>
<dbReference type="GO" id="GO:0005789">
    <property type="term" value="C:endoplasmic reticulum membrane"/>
    <property type="evidence" value="ECO:0007669"/>
    <property type="project" value="UniProtKB-SubCell"/>
</dbReference>
<gene>
    <name evidence="17" type="primary">106088058</name>
</gene>
<keyword evidence="18" id="KW-1185">Reference proteome</keyword>
<keyword evidence="6 14" id="KW-0328">Glycosyltransferase</keyword>
<evidence type="ECO:0000313" key="17">
    <source>
        <dbReference type="EnsemblMetazoa" id="SCAU005336-PA"/>
    </source>
</evidence>
<feature type="domain" description="ALG11 mannosyltransferase N-terminal" evidence="16">
    <location>
        <begin position="47"/>
        <end position="253"/>
    </location>
</feature>
<evidence type="ECO:0000256" key="7">
    <source>
        <dbReference type="ARBA" id="ARBA00022679"/>
    </source>
</evidence>
<evidence type="ECO:0000256" key="9">
    <source>
        <dbReference type="ARBA" id="ARBA00022824"/>
    </source>
</evidence>
<dbReference type="STRING" id="35570.A0A1I8P6Q8"/>
<dbReference type="EnsemblMetazoa" id="SCAU005336-RA">
    <property type="protein sequence ID" value="SCAU005336-PA"/>
    <property type="gene ID" value="SCAU005336"/>
</dbReference>
<comment type="function">
    <text evidence="13">GDP-Man:Man(3)GlcNAc(2)-PP-Dol alpha-1,2-mannosyltransferase that operates in the biosynthetic pathway of dolichol-linked oligosaccharides, the glycan precursors employed in protein asparagine (N)-glycosylation. The assembly of dolichol-linked oligosaccharides begins on the cytosolic side of the endoplasmic reticulum membrane and finishes in its lumen. The sequential addition of sugars to dolichol pyrophosphate produces dolichol-linked oligosaccharides containing fourteen sugars, including two GlcNAcs, nine mannoses and three glucoses. Once assembled, the oligosaccharide is transferred from the lipid to nascent proteins by oligosaccharyltransferases. Catalyzes, on the cytoplasmic face of the endoplasmic reticulum, the addition of the fourth and fifth mannose residues to the dolichol-linked oligosaccharide chain, to produce Man(5)GlcNAc(2)-PP-dolichol core oligosaccharide. Man(5)GlcNAc(2)-PP-dolichol is a substrate for ALG3, the following enzyme in the biosynthetic pathway.</text>
</comment>
<keyword evidence="7 14" id="KW-0808">Transferase</keyword>
<sequence length="480" mass="55002">MFFTIFYVANGILVLFVICLGLSLYCLRQFLRSRKSKLGARNINVVNVGIFHPYCNAGGGGERVLWCAVRALQAKYDNIKIIIYTGDIESSPNTILEKAANVFNINIDKDSVTFVYLKFRHWVEANKYPCFTLLGQSVGSMLLGLEALCKFPPDIYLDTMGYAFTLPLFRFIGSCKVGCYIHYPTISTEMLRRVQMREYSHNNLNYVVRNPFLTWIKVTYYKLFAKIYSLVGRSSETIMVNSSWTENHILNLWKVPFKTHRVYPPCEVKDIKSLTRVQNPNEIIILSVGQFRPEKDHPLQLQSMYELRTQLNRNEELWNKIKLIIVGSCRNESDYERLKNMQDLTKHLSLENSVEFKVNVSHHELMQLYKSASIGIHTMWNEHFGIGIVECMAAGLIMVAHKSGGPLLDIIETAEGSQNGFLAADATEYANNILAIIFNSDEGNETIRNAARSSVDRFSEKEFETNFLRAIIPLFNKDKN</sequence>
<evidence type="ECO:0000259" key="15">
    <source>
        <dbReference type="Pfam" id="PF00534"/>
    </source>
</evidence>
<evidence type="ECO:0000256" key="5">
    <source>
        <dbReference type="ARBA" id="ARBA00022018"/>
    </source>
</evidence>
<evidence type="ECO:0000313" key="18">
    <source>
        <dbReference type="Proteomes" id="UP000095300"/>
    </source>
</evidence>
<accession>A0A1I8P6Q8</accession>
<evidence type="ECO:0000256" key="6">
    <source>
        <dbReference type="ARBA" id="ARBA00022676"/>
    </source>
</evidence>
<dbReference type="UniPathway" id="UPA00378"/>
<evidence type="ECO:0000256" key="10">
    <source>
        <dbReference type="ARBA" id="ARBA00022989"/>
    </source>
</evidence>
<proteinExistence type="inferred from homology"/>
<dbReference type="Proteomes" id="UP000095300">
    <property type="component" value="Unassembled WGS sequence"/>
</dbReference>
<keyword evidence="8 14" id="KW-0812">Transmembrane</keyword>
<evidence type="ECO:0000256" key="1">
    <source>
        <dbReference type="ARBA" id="ARBA00004389"/>
    </source>
</evidence>
<dbReference type="Pfam" id="PF00534">
    <property type="entry name" value="Glycos_transf_1"/>
    <property type="match status" value="1"/>
</dbReference>
<dbReference type="FunFam" id="3.40.50.2000:FF:000227">
    <property type="entry name" value="Alpha-1,2-mannosyltransferase"/>
    <property type="match status" value="1"/>
</dbReference>
<protein>
    <recommendedName>
        <fullName evidence="5 14">GDP-Man:Man(3)GlcNAc(2)-PP-Dol alpha-1,2-mannosyltransferase</fullName>
        <ecNumber evidence="4 14">2.4.1.131</ecNumber>
    </recommendedName>
</protein>
<feature type="transmembrane region" description="Helical" evidence="14">
    <location>
        <begin position="6"/>
        <end position="27"/>
    </location>
</feature>
<dbReference type="EC" id="2.4.1.131" evidence="4 14"/>
<dbReference type="InterPro" id="IPR038013">
    <property type="entry name" value="ALG11"/>
</dbReference>
<dbReference type="CDD" id="cd03806">
    <property type="entry name" value="GT4_ALG11-like"/>
    <property type="match status" value="1"/>
</dbReference>
<dbReference type="VEuPathDB" id="VectorBase:SCAU005336"/>
<comment type="catalytic activity">
    <reaction evidence="12 14">
        <text>an alpha-D-Man-(1-&gt;3)-[alpha-D-Man-(1-&gt;6)]-beta-D-Man-(1-&gt;4)-beta-D-GlcNAc-(1-&gt;4)-alpha-D-GlcNAc-diphospho-di-trans,poly-cis-dolichol + 2 GDP-alpha-D-mannose = an alpha-D-Man-(1-&gt;2)-alpha-D-Man-(1-&gt;2)-alpha-D-Man-(1-&gt;3)-[alpha-D-Man-(1-&gt;6)]-beta-D-Man-(1-&gt;4)-beta-D-GlcNAc-(1-&gt;4)-alpha-D-GlcNAc-diphospho-di-trans,poly-cis-dolichol + 2 GDP + 2 H(+)</text>
        <dbReference type="Rhea" id="RHEA:29523"/>
        <dbReference type="Rhea" id="RHEA-COMP:19515"/>
        <dbReference type="Rhea" id="RHEA-COMP:19516"/>
        <dbReference type="ChEBI" id="CHEBI:15378"/>
        <dbReference type="ChEBI" id="CHEBI:57527"/>
        <dbReference type="ChEBI" id="CHEBI:58189"/>
        <dbReference type="ChEBI" id="CHEBI:132511"/>
        <dbReference type="ChEBI" id="CHEBI:132515"/>
        <dbReference type="EC" id="2.4.1.131"/>
    </reaction>
    <physiologicalReaction direction="left-to-right" evidence="12 14">
        <dbReference type="Rhea" id="RHEA:29524"/>
    </physiologicalReaction>
</comment>
<reference evidence="17" key="1">
    <citation type="submission" date="2020-05" db="UniProtKB">
        <authorList>
            <consortium name="EnsemblMetazoa"/>
        </authorList>
    </citation>
    <scope>IDENTIFICATION</scope>
    <source>
        <strain evidence="17">USDA</strain>
    </source>
</reference>
<dbReference type="Pfam" id="PF15924">
    <property type="entry name" value="ALG11_N"/>
    <property type="match status" value="1"/>
</dbReference>
<dbReference type="InterPro" id="IPR031814">
    <property type="entry name" value="ALG11_N"/>
</dbReference>
<organism evidence="17 18">
    <name type="scientific">Stomoxys calcitrans</name>
    <name type="common">Stable fly</name>
    <name type="synonym">Conops calcitrans</name>
    <dbReference type="NCBI Taxonomy" id="35570"/>
    <lineage>
        <taxon>Eukaryota</taxon>
        <taxon>Metazoa</taxon>
        <taxon>Ecdysozoa</taxon>
        <taxon>Arthropoda</taxon>
        <taxon>Hexapoda</taxon>
        <taxon>Insecta</taxon>
        <taxon>Pterygota</taxon>
        <taxon>Neoptera</taxon>
        <taxon>Endopterygota</taxon>
        <taxon>Diptera</taxon>
        <taxon>Brachycera</taxon>
        <taxon>Muscomorpha</taxon>
        <taxon>Muscoidea</taxon>
        <taxon>Muscidae</taxon>
        <taxon>Stomoxys</taxon>
    </lineage>
</organism>
<keyword evidence="10 14" id="KW-1133">Transmembrane helix</keyword>
<dbReference type="OrthoDB" id="2276068at2759"/>
<evidence type="ECO:0000256" key="4">
    <source>
        <dbReference type="ARBA" id="ARBA00012645"/>
    </source>
</evidence>
<keyword evidence="11 14" id="KW-0472">Membrane</keyword>
<dbReference type="GO" id="GO:0006487">
    <property type="term" value="P:protein N-linked glycosylation"/>
    <property type="evidence" value="ECO:0007669"/>
    <property type="project" value="TreeGrafter"/>
</dbReference>
<dbReference type="KEGG" id="scac:106088058"/>
<dbReference type="PANTHER" id="PTHR45919">
    <property type="entry name" value="GDP-MAN:MAN(3)GLCNAC(2)-PP-DOL ALPHA-1,2-MANNOSYLTRANSFERASE"/>
    <property type="match status" value="1"/>
</dbReference>
<dbReference type="SUPFAM" id="SSF53756">
    <property type="entry name" value="UDP-Glycosyltransferase/glycogen phosphorylase"/>
    <property type="match status" value="1"/>
</dbReference>
<name>A0A1I8P6Q8_STOCA</name>
<evidence type="ECO:0000256" key="12">
    <source>
        <dbReference type="ARBA" id="ARBA00045065"/>
    </source>
</evidence>
<comment type="similarity">
    <text evidence="3 14">Belongs to the glycosyltransferase group 1 family. Glycosyltransferase 4 subfamily.</text>
</comment>
<evidence type="ECO:0000256" key="11">
    <source>
        <dbReference type="ARBA" id="ARBA00023136"/>
    </source>
</evidence>
<dbReference type="InterPro" id="IPR001296">
    <property type="entry name" value="Glyco_trans_1"/>
</dbReference>
<evidence type="ECO:0000259" key="16">
    <source>
        <dbReference type="Pfam" id="PF15924"/>
    </source>
</evidence>
<dbReference type="Gene3D" id="3.40.50.2000">
    <property type="entry name" value="Glycogen Phosphorylase B"/>
    <property type="match status" value="1"/>
</dbReference>
<evidence type="ECO:0000256" key="13">
    <source>
        <dbReference type="ARBA" id="ARBA00045128"/>
    </source>
</evidence>
<evidence type="ECO:0000256" key="8">
    <source>
        <dbReference type="ARBA" id="ARBA00022692"/>
    </source>
</evidence>
<dbReference type="GO" id="GO:0004377">
    <property type="term" value="F:GDP-Man:Man(3)GlcNAc(2)-PP-Dol alpha-1,2-mannosyltransferase activity"/>
    <property type="evidence" value="ECO:0007669"/>
    <property type="project" value="UniProtKB-UniRule"/>
</dbReference>
<evidence type="ECO:0000256" key="2">
    <source>
        <dbReference type="ARBA" id="ARBA00004922"/>
    </source>
</evidence>
<evidence type="ECO:0000256" key="14">
    <source>
        <dbReference type="RuleBase" id="RU367051"/>
    </source>
</evidence>